<evidence type="ECO:0000313" key="5">
    <source>
        <dbReference type="Proteomes" id="UP001454036"/>
    </source>
</evidence>
<dbReference type="EMBL" id="BAABME010002291">
    <property type="protein sequence ID" value="GAA0153987.1"/>
    <property type="molecule type" value="Genomic_DNA"/>
</dbReference>
<protein>
    <submittedName>
        <fullName evidence="4">Uncharacterized protein</fullName>
    </submittedName>
</protein>
<comment type="caution">
    <text evidence="4">The sequence shown here is derived from an EMBL/GenBank/DDBJ whole genome shotgun (WGS) entry which is preliminary data.</text>
</comment>
<comment type="similarity">
    <text evidence="1 3">Belongs to the UDP-glycosyltransferase family.</text>
</comment>
<dbReference type="Pfam" id="PF00201">
    <property type="entry name" value="UDPGT"/>
    <property type="match status" value="1"/>
</dbReference>
<dbReference type="SUPFAM" id="SSF53756">
    <property type="entry name" value="UDP-Glycosyltransferase/glycogen phosphorylase"/>
    <property type="match status" value="1"/>
</dbReference>
<keyword evidence="3" id="KW-0328">Glycosyltransferase</keyword>
<dbReference type="PROSITE" id="PS00375">
    <property type="entry name" value="UDPGT"/>
    <property type="match status" value="1"/>
</dbReference>
<dbReference type="InterPro" id="IPR035595">
    <property type="entry name" value="UDP_glycos_trans_CS"/>
</dbReference>
<evidence type="ECO:0000313" key="4">
    <source>
        <dbReference type="EMBL" id="GAA0153987.1"/>
    </source>
</evidence>
<organism evidence="4 5">
    <name type="scientific">Lithospermum erythrorhizon</name>
    <name type="common">Purple gromwell</name>
    <name type="synonym">Lithospermum officinale var. erythrorhizon</name>
    <dbReference type="NCBI Taxonomy" id="34254"/>
    <lineage>
        <taxon>Eukaryota</taxon>
        <taxon>Viridiplantae</taxon>
        <taxon>Streptophyta</taxon>
        <taxon>Embryophyta</taxon>
        <taxon>Tracheophyta</taxon>
        <taxon>Spermatophyta</taxon>
        <taxon>Magnoliopsida</taxon>
        <taxon>eudicotyledons</taxon>
        <taxon>Gunneridae</taxon>
        <taxon>Pentapetalae</taxon>
        <taxon>asterids</taxon>
        <taxon>lamiids</taxon>
        <taxon>Boraginales</taxon>
        <taxon>Boraginaceae</taxon>
        <taxon>Boraginoideae</taxon>
        <taxon>Lithospermeae</taxon>
        <taxon>Lithospermum</taxon>
    </lineage>
</organism>
<evidence type="ECO:0000256" key="1">
    <source>
        <dbReference type="ARBA" id="ARBA00009995"/>
    </source>
</evidence>
<dbReference type="AlphaFoldDB" id="A0AAV3PVN1"/>
<dbReference type="Proteomes" id="UP001454036">
    <property type="component" value="Unassembled WGS sequence"/>
</dbReference>
<keyword evidence="2 3" id="KW-0808">Transferase</keyword>
<dbReference type="GO" id="GO:1901137">
    <property type="term" value="P:carbohydrate derivative biosynthetic process"/>
    <property type="evidence" value="ECO:0007669"/>
    <property type="project" value="UniProtKB-ARBA"/>
</dbReference>
<evidence type="ECO:0000256" key="3">
    <source>
        <dbReference type="RuleBase" id="RU003718"/>
    </source>
</evidence>
<evidence type="ECO:0000256" key="2">
    <source>
        <dbReference type="ARBA" id="ARBA00022679"/>
    </source>
</evidence>
<dbReference type="PANTHER" id="PTHR48044">
    <property type="entry name" value="GLYCOSYLTRANSFERASE"/>
    <property type="match status" value="1"/>
</dbReference>
<keyword evidence="5" id="KW-1185">Reference proteome</keyword>
<dbReference type="Gene3D" id="3.40.50.2000">
    <property type="entry name" value="Glycogen Phosphorylase B"/>
    <property type="match status" value="1"/>
</dbReference>
<dbReference type="PANTHER" id="PTHR48044:SF29">
    <property type="entry name" value="GLYCOSYLTRANSFERASE"/>
    <property type="match status" value="1"/>
</dbReference>
<reference evidence="4 5" key="1">
    <citation type="submission" date="2024-01" db="EMBL/GenBank/DDBJ databases">
        <title>The complete chloroplast genome sequence of Lithospermum erythrorhizon: insights into the phylogenetic relationship among Boraginaceae species and the maternal lineages of purple gromwells.</title>
        <authorList>
            <person name="Okada T."/>
            <person name="Watanabe K."/>
        </authorList>
    </citation>
    <scope>NUCLEOTIDE SEQUENCE [LARGE SCALE GENOMIC DNA]</scope>
</reference>
<proteinExistence type="inferred from homology"/>
<sequence length="219" mass="24730">MQTSPKVVLFPFLAHGHMSPILELARSLSNHNFLYESRPKDEDASTGRFLSCIEQSNEIVLIRSSRAFEEKYIDFQSVVVDKKMVSLGKGFIEEVWAPQAKILKHPSIGGFLSHCGWGSILESITFGVPIIAMPMQYDQPVNAMLVAEMGIGLEFVREEKGQTKGEDLGRVIEEVMFKDEGKAIFRKSREVRVKSKEEVDIAAQELRRICEKSKTHNIS</sequence>
<accession>A0AAV3PVN1</accession>
<name>A0AAV3PVN1_LITER</name>
<gene>
    <name evidence="4" type="ORF">LIER_12094</name>
</gene>
<dbReference type="CDD" id="cd03784">
    <property type="entry name" value="GT1_Gtf-like"/>
    <property type="match status" value="1"/>
</dbReference>
<dbReference type="GO" id="GO:0008194">
    <property type="term" value="F:UDP-glycosyltransferase activity"/>
    <property type="evidence" value="ECO:0007669"/>
    <property type="project" value="InterPro"/>
</dbReference>
<dbReference type="InterPro" id="IPR002213">
    <property type="entry name" value="UDP_glucos_trans"/>
</dbReference>